<name>A0A561TC92_9ACTN</name>
<dbReference type="EMBL" id="VIWV01000001">
    <property type="protein sequence ID" value="TWF84734.1"/>
    <property type="molecule type" value="Genomic_DNA"/>
</dbReference>
<dbReference type="Pfam" id="PF22234">
    <property type="entry name" value="Rv2466c-like"/>
    <property type="match status" value="1"/>
</dbReference>
<dbReference type="Proteomes" id="UP000316603">
    <property type="component" value="Unassembled WGS sequence"/>
</dbReference>
<proteinExistence type="predicted"/>
<gene>
    <name evidence="1" type="ORF">FHX78_111670</name>
</gene>
<dbReference type="InterPro" id="IPR036249">
    <property type="entry name" value="Thioredoxin-like_sf"/>
</dbReference>
<reference evidence="1 2" key="1">
    <citation type="submission" date="2019-06" db="EMBL/GenBank/DDBJ databases">
        <title>Sequencing the genomes of 1000 actinobacteria strains.</title>
        <authorList>
            <person name="Klenk H.-P."/>
        </authorList>
    </citation>
    <scope>NUCLEOTIDE SEQUENCE [LARGE SCALE GENOMIC DNA]</scope>
    <source>
        <strain evidence="1 2">DSM 41695</strain>
    </source>
</reference>
<evidence type="ECO:0000313" key="2">
    <source>
        <dbReference type="Proteomes" id="UP000316603"/>
    </source>
</evidence>
<dbReference type="AlphaFoldDB" id="A0A561TC92"/>
<dbReference type="Gene3D" id="3.40.30.10">
    <property type="entry name" value="Glutaredoxin"/>
    <property type="match status" value="1"/>
</dbReference>
<dbReference type="OrthoDB" id="4125991at2"/>
<dbReference type="InterPro" id="IPR053977">
    <property type="entry name" value="Rv2466c-like"/>
</dbReference>
<dbReference type="RefSeq" id="WP_145866813.1">
    <property type="nucleotide sequence ID" value="NZ_BNCE01000023.1"/>
</dbReference>
<dbReference type="SUPFAM" id="SSF52833">
    <property type="entry name" value="Thioredoxin-like"/>
    <property type="match status" value="1"/>
</dbReference>
<comment type="caution">
    <text evidence="1">The sequence shown here is derived from an EMBL/GenBank/DDBJ whole genome shotgun (WGS) entry which is preliminary data.</text>
</comment>
<accession>A0A561TC92</accession>
<keyword evidence="2" id="KW-1185">Reference proteome</keyword>
<sequence length="215" mass="23277">MASTADADRTRVDFWFDPLCPWTWMTSRWLTEVAALRPLDIRWHVMSLAILNEGRLDQVPQEYHDLLGPKGLRPVRTLVAVRQSHGNEAVARLYTALGAVFHRDGKGPTPEALTEALKSAELPTELAEHADATTYDAEVRASHEAGQKAVGEEAGSPILAVPGPDATPVGFFGPIVSPVPRSDAALSLWDTVVHAASVPGFAELKRARTAPPSFD</sequence>
<organism evidence="1 2">
    <name type="scientific">Streptomyces capillispiralis</name>
    <dbReference type="NCBI Taxonomy" id="68182"/>
    <lineage>
        <taxon>Bacteria</taxon>
        <taxon>Bacillati</taxon>
        <taxon>Actinomycetota</taxon>
        <taxon>Actinomycetes</taxon>
        <taxon>Kitasatosporales</taxon>
        <taxon>Streptomycetaceae</taxon>
        <taxon>Streptomyces</taxon>
    </lineage>
</organism>
<evidence type="ECO:0008006" key="3">
    <source>
        <dbReference type="Google" id="ProtNLM"/>
    </source>
</evidence>
<protein>
    <recommendedName>
        <fullName evidence="3">DSBA-like thioredoxin domain-containing protein</fullName>
    </recommendedName>
</protein>
<evidence type="ECO:0000313" key="1">
    <source>
        <dbReference type="EMBL" id="TWF84734.1"/>
    </source>
</evidence>